<dbReference type="Pfam" id="PF21762">
    <property type="entry name" value="DEDDh_C"/>
    <property type="match status" value="1"/>
</dbReference>
<dbReference type="KEGG" id="glz:GLAREA_07857"/>
<organism evidence="3 4">
    <name type="scientific">Glarea lozoyensis (strain ATCC 20868 / MF5171)</name>
    <dbReference type="NCBI Taxonomy" id="1116229"/>
    <lineage>
        <taxon>Eukaryota</taxon>
        <taxon>Fungi</taxon>
        <taxon>Dikarya</taxon>
        <taxon>Ascomycota</taxon>
        <taxon>Pezizomycotina</taxon>
        <taxon>Leotiomycetes</taxon>
        <taxon>Helotiales</taxon>
        <taxon>Helotiaceae</taxon>
        <taxon>Glarea</taxon>
    </lineage>
</organism>
<dbReference type="InterPro" id="IPR048519">
    <property type="entry name" value="Gfd2/YDR514C-like_C"/>
</dbReference>
<keyword evidence="4" id="KW-1185">Reference proteome</keyword>
<feature type="region of interest" description="Disordered" evidence="1">
    <location>
        <begin position="1"/>
        <end position="37"/>
    </location>
</feature>
<evidence type="ECO:0000313" key="3">
    <source>
        <dbReference type="EMBL" id="EPE32723.1"/>
    </source>
</evidence>
<feature type="compositionally biased region" description="Polar residues" evidence="1">
    <location>
        <begin position="7"/>
        <end position="18"/>
    </location>
</feature>
<gene>
    <name evidence="3" type="ORF">GLAREA_07857</name>
</gene>
<dbReference type="AlphaFoldDB" id="S3E2Q2"/>
<proteinExistence type="predicted"/>
<evidence type="ECO:0000259" key="2">
    <source>
        <dbReference type="Pfam" id="PF21762"/>
    </source>
</evidence>
<evidence type="ECO:0000256" key="1">
    <source>
        <dbReference type="SAM" id="MobiDB-lite"/>
    </source>
</evidence>
<dbReference type="RefSeq" id="XP_008080735.1">
    <property type="nucleotide sequence ID" value="XM_008082544.1"/>
</dbReference>
<sequence length="326" mass="35713">MGIFHEPTNQTSSPTLKTTKSDHHAHQRQSPKPALLNSPVACIDGSRGLKALHQLLGLHKSGPLGPITSIGAVFVAIDFKYQACQNSTRKCHEVGLSKFDTRSVMRTGEDRTQMIKTKTFVIEDLIDSKFKVCRRNSKSGQPSKSGNLSKLRNFLEEAIFVHDGNRRQVVLVGQNVRKELDLLREIGLDLVGEYNPGLLAILDTSSIVTSLGMQPQDDFHTCGLEHVLEQLEISFPSKGVRSAGDNAQYTLRALFGLGVLSADSAAGSDEVTYRRRMETFARISLGVPEAGSNQNKKAQSFVPKNEGHENHGRSSFDYGLAVRASA</sequence>
<evidence type="ECO:0000313" key="4">
    <source>
        <dbReference type="Proteomes" id="UP000016922"/>
    </source>
</evidence>
<dbReference type="EMBL" id="KE145359">
    <property type="protein sequence ID" value="EPE32723.1"/>
    <property type="molecule type" value="Genomic_DNA"/>
</dbReference>
<reference evidence="3 4" key="1">
    <citation type="journal article" date="2013" name="BMC Genomics">
        <title>Genomics-driven discovery of the pneumocandin biosynthetic gene cluster in the fungus Glarea lozoyensis.</title>
        <authorList>
            <person name="Chen L."/>
            <person name="Yue Q."/>
            <person name="Zhang X."/>
            <person name="Xiang M."/>
            <person name="Wang C."/>
            <person name="Li S."/>
            <person name="Che Y."/>
            <person name="Ortiz-Lopez F.J."/>
            <person name="Bills G.F."/>
            <person name="Liu X."/>
            <person name="An Z."/>
        </authorList>
    </citation>
    <scope>NUCLEOTIDE SEQUENCE [LARGE SCALE GENOMIC DNA]</scope>
    <source>
        <strain evidence="4">ATCC 20868 / MF5171</strain>
    </source>
</reference>
<accession>S3E2Q2</accession>
<dbReference type="HOGENOM" id="CLU_852716_0_0_1"/>
<protein>
    <recommendedName>
        <fullName evidence="2">Gfd2/YDR514C-like C-terminal domain-containing protein</fullName>
    </recommendedName>
</protein>
<feature type="domain" description="Gfd2/YDR514C-like C-terminal" evidence="2">
    <location>
        <begin position="73"/>
        <end position="256"/>
    </location>
</feature>
<feature type="region of interest" description="Disordered" evidence="1">
    <location>
        <begin position="290"/>
        <end position="318"/>
    </location>
</feature>
<dbReference type="GeneID" id="19466909"/>
<dbReference type="Proteomes" id="UP000016922">
    <property type="component" value="Unassembled WGS sequence"/>
</dbReference>
<feature type="compositionally biased region" description="Basic and acidic residues" evidence="1">
    <location>
        <begin position="305"/>
        <end position="314"/>
    </location>
</feature>
<name>S3E2Q2_GLAL2</name>
<dbReference type="OrthoDB" id="5953249at2759"/>